<evidence type="ECO:0000313" key="1">
    <source>
        <dbReference type="EMBL" id="GAG37284.1"/>
    </source>
</evidence>
<gene>
    <name evidence="1" type="ORF">S01H1_65462</name>
</gene>
<feature type="non-terminal residue" evidence="1">
    <location>
        <position position="1"/>
    </location>
</feature>
<organism evidence="1">
    <name type="scientific">marine sediment metagenome</name>
    <dbReference type="NCBI Taxonomy" id="412755"/>
    <lineage>
        <taxon>unclassified sequences</taxon>
        <taxon>metagenomes</taxon>
        <taxon>ecological metagenomes</taxon>
    </lineage>
</organism>
<name>X0X231_9ZZZZ</name>
<accession>X0X231</accession>
<comment type="caution">
    <text evidence="1">The sequence shown here is derived from an EMBL/GenBank/DDBJ whole genome shotgun (WGS) entry which is preliminary data.</text>
</comment>
<proteinExistence type="predicted"/>
<protein>
    <submittedName>
        <fullName evidence="1">Uncharacterized protein</fullName>
    </submittedName>
</protein>
<reference evidence="1" key="1">
    <citation type="journal article" date="2014" name="Front. Microbiol.">
        <title>High frequency of phylogenetically diverse reductive dehalogenase-homologous genes in deep subseafloor sedimentary metagenomes.</title>
        <authorList>
            <person name="Kawai M."/>
            <person name="Futagami T."/>
            <person name="Toyoda A."/>
            <person name="Takaki Y."/>
            <person name="Nishi S."/>
            <person name="Hori S."/>
            <person name="Arai W."/>
            <person name="Tsubouchi T."/>
            <person name="Morono Y."/>
            <person name="Uchiyama I."/>
            <person name="Ito T."/>
            <person name="Fujiyama A."/>
            <person name="Inagaki F."/>
            <person name="Takami H."/>
        </authorList>
    </citation>
    <scope>NUCLEOTIDE SEQUENCE</scope>
    <source>
        <strain evidence="1">Expedition CK06-06</strain>
    </source>
</reference>
<sequence length="37" mass="4030">GCPACTAIREIKSMLDVLLFIESILAGDSQQPKQKPK</sequence>
<dbReference type="AlphaFoldDB" id="X0X231"/>
<dbReference type="EMBL" id="BARS01043220">
    <property type="protein sequence ID" value="GAG37284.1"/>
    <property type="molecule type" value="Genomic_DNA"/>
</dbReference>